<evidence type="ECO:0000259" key="14">
    <source>
        <dbReference type="PROSITE" id="PS50885"/>
    </source>
</evidence>
<dbReference type="OrthoDB" id="9809567at2"/>
<dbReference type="PRINTS" id="PR00344">
    <property type="entry name" value="BCTRLSENSOR"/>
</dbReference>
<evidence type="ECO:0000256" key="3">
    <source>
        <dbReference type="ARBA" id="ARBA00012438"/>
    </source>
</evidence>
<dbReference type="GO" id="GO:0005886">
    <property type="term" value="C:plasma membrane"/>
    <property type="evidence" value="ECO:0007669"/>
    <property type="project" value="TreeGrafter"/>
</dbReference>
<feature type="region of interest" description="Disordered" evidence="11">
    <location>
        <begin position="81"/>
        <end position="136"/>
    </location>
</feature>
<organism evidence="15">
    <name type="scientific">Aureimonas frigidaquae</name>
    <dbReference type="NCBI Taxonomy" id="424757"/>
    <lineage>
        <taxon>Bacteria</taxon>
        <taxon>Pseudomonadati</taxon>
        <taxon>Pseudomonadota</taxon>
        <taxon>Alphaproteobacteria</taxon>
        <taxon>Hyphomicrobiales</taxon>
        <taxon>Aurantimonadaceae</taxon>
        <taxon>Aureimonas</taxon>
    </lineage>
</organism>
<evidence type="ECO:0000256" key="8">
    <source>
        <dbReference type="ARBA" id="ARBA00022989"/>
    </source>
</evidence>
<dbReference type="Pfam" id="PF02518">
    <property type="entry name" value="HATPase_c"/>
    <property type="match status" value="1"/>
</dbReference>
<keyword evidence="4" id="KW-0597">Phosphoprotein</keyword>
<proteinExistence type="predicted"/>
<dbReference type="Gene3D" id="3.30.565.10">
    <property type="entry name" value="Histidine kinase-like ATPase, C-terminal domain"/>
    <property type="match status" value="1"/>
</dbReference>
<dbReference type="EC" id="2.7.13.3" evidence="3"/>
<comment type="subcellular location">
    <subcellularLocation>
        <location evidence="2">Membrane</location>
    </subcellularLocation>
</comment>
<dbReference type="PROSITE" id="PS50109">
    <property type="entry name" value="HIS_KIN"/>
    <property type="match status" value="1"/>
</dbReference>
<dbReference type="EMBL" id="LC066377">
    <property type="protein sequence ID" value="BAT28670.1"/>
    <property type="molecule type" value="Genomic_DNA"/>
</dbReference>
<dbReference type="InterPro" id="IPR050428">
    <property type="entry name" value="TCS_sensor_his_kinase"/>
</dbReference>
<dbReference type="PANTHER" id="PTHR45436:SF5">
    <property type="entry name" value="SENSOR HISTIDINE KINASE TRCS"/>
    <property type="match status" value="1"/>
</dbReference>
<feature type="domain" description="Histidine kinase" evidence="13">
    <location>
        <begin position="251"/>
        <end position="451"/>
    </location>
</feature>
<dbReference type="InterPro" id="IPR005467">
    <property type="entry name" value="His_kinase_dom"/>
</dbReference>
<keyword evidence="10 12" id="KW-0472">Membrane</keyword>
<keyword evidence="6 12" id="KW-0812">Transmembrane</keyword>
<feature type="compositionally biased region" description="Basic and acidic residues" evidence="11">
    <location>
        <begin position="99"/>
        <end position="109"/>
    </location>
</feature>
<keyword evidence="8 12" id="KW-1133">Transmembrane helix</keyword>
<dbReference type="InterPro" id="IPR036890">
    <property type="entry name" value="HATPase_C_sf"/>
</dbReference>
<evidence type="ECO:0000313" key="15">
    <source>
        <dbReference type="EMBL" id="BAT28670.1"/>
    </source>
</evidence>
<sequence>MRMPSSLAGRLSVMSAVSIGCAVLVAALIVLATLQRFTTGQIDQRLEAQAFAIAAVLRSDLSEPGRLGGFIAPPFDRPRSGWTWRVDGPSGPIASSTDQRPRGLDDPRPLDGPSPPRPPRDEAEPRNGPPPSDRALHTRQFAVTVDGRNLTITVTAPARAITDPLWDVASVLLPVLLGLGLVLVLATFGVVRLGLKPLGQLTLALSDVRAGRASSVPQDQPKELTPLAQELNRLLNENAQNLVRARQHVANLAHGLKTPLADLALTLRGAPAGSGTDALALVERMDRRIRHHLARARAAALDGPAAVATPVAPHVEGVLDVLGRIHADRGLSFSRDVPASMLVAVEAQDLDEMLGNLLDNACRYATGRVSICAGREGADILIRVEDDGPGLAPGEIPQALAPGGRLDEMTPGHGFGLPITRELAELYGGGLTIEAAGLSGLAVSLRLPGQAS</sequence>
<dbReference type="GO" id="GO:0004673">
    <property type="term" value="F:protein histidine kinase activity"/>
    <property type="evidence" value="ECO:0007669"/>
    <property type="project" value="UniProtKB-EC"/>
</dbReference>
<name>A0A0P0Z3R2_9HYPH</name>
<evidence type="ECO:0000256" key="7">
    <source>
        <dbReference type="ARBA" id="ARBA00022777"/>
    </source>
</evidence>
<accession>A0A0P0Z3R2</accession>
<protein>
    <recommendedName>
        <fullName evidence="3">histidine kinase</fullName>
        <ecNumber evidence="3">2.7.13.3</ecNumber>
    </recommendedName>
</protein>
<dbReference type="PROSITE" id="PS51257">
    <property type="entry name" value="PROKAR_LIPOPROTEIN"/>
    <property type="match status" value="1"/>
</dbReference>
<evidence type="ECO:0000256" key="10">
    <source>
        <dbReference type="ARBA" id="ARBA00023136"/>
    </source>
</evidence>
<dbReference type="Gene3D" id="1.10.287.130">
    <property type="match status" value="1"/>
</dbReference>
<dbReference type="GO" id="GO:0000160">
    <property type="term" value="P:phosphorelay signal transduction system"/>
    <property type="evidence" value="ECO:0007669"/>
    <property type="project" value="UniProtKB-KW"/>
</dbReference>
<dbReference type="InterPro" id="IPR003660">
    <property type="entry name" value="HAMP_dom"/>
</dbReference>
<keyword evidence="5" id="KW-0808">Transferase</keyword>
<evidence type="ECO:0000256" key="5">
    <source>
        <dbReference type="ARBA" id="ARBA00022679"/>
    </source>
</evidence>
<dbReference type="AlphaFoldDB" id="A0A0P0Z3R2"/>
<dbReference type="InterPro" id="IPR004358">
    <property type="entry name" value="Sig_transdc_His_kin-like_C"/>
</dbReference>
<dbReference type="InterPro" id="IPR003594">
    <property type="entry name" value="HATPase_dom"/>
</dbReference>
<dbReference type="RefSeq" id="WP_083507580.1">
    <property type="nucleotide sequence ID" value="NZ_BBWR01000002.1"/>
</dbReference>
<evidence type="ECO:0000256" key="6">
    <source>
        <dbReference type="ARBA" id="ARBA00022692"/>
    </source>
</evidence>
<keyword evidence="7 15" id="KW-0418">Kinase</keyword>
<evidence type="ECO:0000256" key="1">
    <source>
        <dbReference type="ARBA" id="ARBA00000085"/>
    </source>
</evidence>
<comment type="catalytic activity">
    <reaction evidence="1">
        <text>ATP + protein L-histidine = ADP + protein N-phospho-L-histidine.</text>
        <dbReference type="EC" id="2.7.13.3"/>
    </reaction>
</comment>
<feature type="transmembrane region" description="Helical" evidence="12">
    <location>
        <begin position="171"/>
        <end position="191"/>
    </location>
</feature>
<evidence type="ECO:0000256" key="4">
    <source>
        <dbReference type="ARBA" id="ARBA00022553"/>
    </source>
</evidence>
<dbReference type="PANTHER" id="PTHR45436">
    <property type="entry name" value="SENSOR HISTIDINE KINASE YKOH"/>
    <property type="match status" value="1"/>
</dbReference>
<dbReference type="SMART" id="SM00387">
    <property type="entry name" value="HATPase_c"/>
    <property type="match status" value="1"/>
</dbReference>
<reference evidence="15" key="1">
    <citation type="journal article" date="2015" name="Proc. Natl. Acad. Sci. U.S.A.">
        <title>Bacterial clade with the ribosomal RNA operon on a small plasmid rather than the chromosome.</title>
        <authorList>
            <person name="Anda M."/>
            <person name="Ohtsubo Y."/>
            <person name="Okubo T."/>
            <person name="Sugawara M."/>
            <person name="Nagata Y."/>
            <person name="Tsuda M."/>
            <person name="Minamisawa K."/>
            <person name="Mitsui H."/>
        </authorList>
    </citation>
    <scope>NUCLEOTIDE SEQUENCE</scope>
    <source>
        <strain evidence="15">JCM 14755</strain>
    </source>
</reference>
<evidence type="ECO:0000256" key="12">
    <source>
        <dbReference type="SAM" id="Phobius"/>
    </source>
</evidence>
<evidence type="ECO:0000259" key="13">
    <source>
        <dbReference type="PROSITE" id="PS50109"/>
    </source>
</evidence>
<evidence type="ECO:0000256" key="11">
    <source>
        <dbReference type="SAM" id="MobiDB-lite"/>
    </source>
</evidence>
<keyword evidence="9" id="KW-0902">Two-component regulatory system</keyword>
<dbReference type="SUPFAM" id="SSF55874">
    <property type="entry name" value="ATPase domain of HSP90 chaperone/DNA topoisomerase II/histidine kinase"/>
    <property type="match status" value="1"/>
</dbReference>
<feature type="domain" description="HAMP" evidence="14">
    <location>
        <begin position="192"/>
        <end position="243"/>
    </location>
</feature>
<dbReference type="PROSITE" id="PS50885">
    <property type="entry name" value="HAMP"/>
    <property type="match status" value="1"/>
</dbReference>
<evidence type="ECO:0000256" key="2">
    <source>
        <dbReference type="ARBA" id="ARBA00004370"/>
    </source>
</evidence>
<evidence type="ECO:0000256" key="9">
    <source>
        <dbReference type="ARBA" id="ARBA00023012"/>
    </source>
</evidence>